<sequence length="182" mass="21133">MLEELRKKGNELSIICNIYHFLNIFLSVSFPFAKLTPKVSEMIFGMEKRNIDTRENEILIFLAVIVIWKCRKSSSYLHSLSTIYLYSKLANALLFFRVKPIFGKLDVGRFPKEAEYFRINCSATSRQLPTFSCFKGGIQTERRPLISTNGKAIPFVFTEQNIILALDLTRIYAEYKKKLKNI</sequence>
<proteinExistence type="predicted"/>
<evidence type="ECO:0000313" key="2">
    <source>
        <dbReference type="WBParaSite" id="MhA1_Contig660.frz3.gene7"/>
    </source>
</evidence>
<dbReference type="Gene3D" id="3.40.30.10">
    <property type="entry name" value="Glutaredoxin"/>
    <property type="match status" value="1"/>
</dbReference>
<accession>A0A1I8BWB1</accession>
<evidence type="ECO:0000313" key="1">
    <source>
        <dbReference type="Proteomes" id="UP000095281"/>
    </source>
</evidence>
<reference evidence="2" key="1">
    <citation type="submission" date="2016-11" db="UniProtKB">
        <authorList>
            <consortium name="WormBaseParasite"/>
        </authorList>
    </citation>
    <scope>IDENTIFICATION</scope>
</reference>
<protein>
    <submittedName>
        <fullName evidence="2">Uncharacterized protein</fullName>
    </submittedName>
</protein>
<dbReference type="AlphaFoldDB" id="A0A1I8BWB1"/>
<organism evidence="1 2">
    <name type="scientific">Meloidogyne hapla</name>
    <name type="common">Root-knot nematode worm</name>
    <dbReference type="NCBI Taxonomy" id="6305"/>
    <lineage>
        <taxon>Eukaryota</taxon>
        <taxon>Metazoa</taxon>
        <taxon>Ecdysozoa</taxon>
        <taxon>Nematoda</taxon>
        <taxon>Chromadorea</taxon>
        <taxon>Rhabditida</taxon>
        <taxon>Tylenchina</taxon>
        <taxon>Tylenchomorpha</taxon>
        <taxon>Tylenchoidea</taxon>
        <taxon>Meloidogynidae</taxon>
        <taxon>Meloidogyninae</taxon>
        <taxon>Meloidogyne</taxon>
    </lineage>
</organism>
<keyword evidence="1" id="KW-1185">Reference proteome</keyword>
<dbReference type="WBParaSite" id="MhA1_Contig660.frz3.gene7">
    <property type="protein sequence ID" value="MhA1_Contig660.frz3.gene7"/>
    <property type="gene ID" value="MhA1_Contig660.frz3.gene7"/>
</dbReference>
<dbReference type="Proteomes" id="UP000095281">
    <property type="component" value="Unplaced"/>
</dbReference>
<name>A0A1I8BWB1_MELHA</name>